<accession>A0A378WX57</accession>
<evidence type="ECO:0000313" key="2">
    <source>
        <dbReference type="Proteomes" id="UP000255082"/>
    </source>
</evidence>
<reference evidence="1 2" key="1">
    <citation type="submission" date="2018-06" db="EMBL/GenBank/DDBJ databases">
        <authorList>
            <consortium name="Pathogen Informatics"/>
            <person name="Doyle S."/>
        </authorList>
    </citation>
    <scope>NUCLEOTIDE SEQUENCE [LARGE SCALE GENOMIC DNA]</scope>
    <source>
        <strain evidence="1 2">NCTC13184</strain>
    </source>
</reference>
<dbReference type="EMBL" id="UGRU01000001">
    <property type="protein sequence ID" value="SUA45215.1"/>
    <property type="molecule type" value="Genomic_DNA"/>
</dbReference>
<proteinExistence type="predicted"/>
<dbReference type="AlphaFoldDB" id="A0A378WX57"/>
<protein>
    <submittedName>
        <fullName evidence="1">Uncharacterized protein</fullName>
    </submittedName>
</protein>
<gene>
    <name evidence="1" type="ORF">NCTC13184_03737</name>
</gene>
<dbReference type="Proteomes" id="UP000255082">
    <property type="component" value="Unassembled WGS sequence"/>
</dbReference>
<sequence>MIGHAARSPGWFRRGTRLTRYREYLASDVEPGESRLETDRTSEFTLEDLTVGPFAHGFGRTAEGQPFAFRTVRSTLTLEIYRADTTTDVPGPEDVVAVVEAAVTDIDLDDARSVRALVRDLVPTAVPVSEQRGATTTVRALLSRLSAVIEGR</sequence>
<organism evidence="1 2">
    <name type="scientific">Nocardia africana</name>
    <dbReference type="NCBI Taxonomy" id="134964"/>
    <lineage>
        <taxon>Bacteria</taxon>
        <taxon>Bacillati</taxon>
        <taxon>Actinomycetota</taxon>
        <taxon>Actinomycetes</taxon>
        <taxon>Mycobacteriales</taxon>
        <taxon>Nocardiaceae</taxon>
        <taxon>Nocardia</taxon>
    </lineage>
</organism>
<name>A0A378WX57_9NOCA</name>
<evidence type="ECO:0000313" key="1">
    <source>
        <dbReference type="EMBL" id="SUA45215.1"/>
    </source>
</evidence>